<organism evidence="10 11">
    <name type="scientific">Asparagus officinalis</name>
    <name type="common">Garden asparagus</name>
    <dbReference type="NCBI Taxonomy" id="4686"/>
    <lineage>
        <taxon>Eukaryota</taxon>
        <taxon>Viridiplantae</taxon>
        <taxon>Streptophyta</taxon>
        <taxon>Embryophyta</taxon>
        <taxon>Tracheophyta</taxon>
        <taxon>Spermatophyta</taxon>
        <taxon>Magnoliopsida</taxon>
        <taxon>Liliopsida</taxon>
        <taxon>Asparagales</taxon>
        <taxon>Asparagaceae</taxon>
        <taxon>Asparagoideae</taxon>
        <taxon>Asparagus</taxon>
    </lineage>
</organism>
<evidence type="ECO:0000256" key="1">
    <source>
        <dbReference type="ARBA" id="ARBA00004123"/>
    </source>
</evidence>
<dbReference type="GO" id="GO:1990879">
    <property type="term" value="C:CST complex"/>
    <property type="evidence" value="ECO:0007669"/>
    <property type="project" value="TreeGrafter"/>
</dbReference>
<dbReference type="OMA" id="CLEVHEL"/>
<feature type="region of interest" description="Disordered" evidence="9">
    <location>
        <begin position="36"/>
        <end position="64"/>
    </location>
</feature>
<evidence type="ECO:0000256" key="9">
    <source>
        <dbReference type="SAM" id="MobiDB-lite"/>
    </source>
</evidence>
<dbReference type="Gramene" id="ONK69483">
    <property type="protein sequence ID" value="ONK69483"/>
    <property type="gene ID" value="A4U43_C05F23420"/>
</dbReference>
<evidence type="ECO:0000313" key="10">
    <source>
        <dbReference type="EMBL" id="ONK69483.1"/>
    </source>
</evidence>
<sequence length="681" mass="75941">MTNWATRRSSLSPHIRGLGHSTHHRVLLNQTISQAFPPPKSIRTKKLKSLPNPNPNPRSFSPNHPVLLIGTVDLQTPEDCDGTSCGGHCFSFSDASSRVCCSIVDPRDLSFVGRKIHVLAWNFLPFKHKKGVLEIARWMLPASVRMSADPNPEPSFSAPMRPHSFTSVGALKSISPIFSVPCKNRVFDGKSTGFLAEILTCGCDRCCNFDNFDIKNPALDPSEHSFVSPNFVYFLKPACKWRPVMNLLVGKLIVISGLRKKKIVVRKDVTHEMFLSTEWTVVSLCQLPLAVASILKDEEVYNGVVTGVYMNGMAVELDSKVWLVLTEKGIPPPHSVRVGAIISVKNFHHLHLKFSWIEMHLLGTFARTSIDVKSFSVAHTRSYVRAEGQRMLGRFIESLTPCTKFWMLLLISCFRRKFAKMFSNEEILGSKNQEGLAQVYARRYLDSHFFQSQHGIFMEFFEHGEYTCEKESSMSSLKLVTPISNLISKCEALWASKISKAPCNAETFHRDDCGNCSTSKVASCCCTIRRVISSEDLGCILMGTLKVSPPGSLQLVDATGSIDAVIPDLLSDISYRNIYEVKNYKLIMEGSPVQSDCMGLQSVEAFSCKNIFDQLPLKKVLDHLTVYVVFYLRDSYCLNVPFQIPTFNMGNDVISITGGTTQLLLVTHKFPAIKNVSSGAV</sequence>
<reference evidence="11" key="1">
    <citation type="journal article" date="2017" name="Nat. Commun.">
        <title>The asparagus genome sheds light on the origin and evolution of a young Y chromosome.</title>
        <authorList>
            <person name="Harkess A."/>
            <person name="Zhou J."/>
            <person name="Xu C."/>
            <person name="Bowers J.E."/>
            <person name="Van der Hulst R."/>
            <person name="Ayyampalayam S."/>
            <person name="Mercati F."/>
            <person name="Riccardi P."/>
            <person name="McKain M.R."/>
            <person name="Kakrana A."/>
            <person name="Tang H."/>
            <person name="Ray J."/>
            <person name="Groenendijk J."/>
            <person name="Arikit S."/>
            <person name="Mathioni S.M."/>
            <person name="Nakano M."/>
            <person name="Shan H."/>
            <person name="Telgmann-Rauber A."/>
            <person name="Kanno A."/>
            <person name="Yue Z."/>
            <person name="Chen H."/>
            <person name="Li W."/>
            <person name="Chen Y."/>
            <person name="Xu X."/>
            <person name="Zhang Y."/>
            <person name="Luo S."/>
            <person name="Chen H."/>
            <person name="Gao J."/>
            <person name="Mao Z."/>
            <person name="Pires J.C."/>
            <person name="Luo M."/>
            <person name="Kudrna D."/>
            <person name="Wing R.A."/>
            <person name="Meyers B.C."/>
            <person name="Yi K."/>
            <person name="Kong H."/>
            <person name="Lavrijsen P."/>
            <person name="Sunseri F."/>
            <person name="Falavigna A."/>
            <person name="Ye Y."/>
            <person name="Leebens-Mack J.H."/>
            <person name="Chen G."/>
        </authorList>
    </citation>
    <scope>NUCLEOTIDE SEQUENCE [LARGE SCALE GENOMIC DNA]</scope>
    <source>
        <strain evidence="11">cv. DH0086</strain>
    </source>
</reference>
<dbReference type="GO" id="GO:0045740">
    <property type="term" value="P:positive regulation of DNA replication"/>
    <property type="evidence" value="ECO:0007669"/>
    <property type="project" value="TreeGrafter"/>
</dbReference>
<evidence type="ECO:0000256" key="8">
    <source>
        <dbReference type="ARBA" id="ARBA00023242"/>
    </source>
</evidence>
<evidence type="ECO:0000256" key="2">
    <source>
        <dbReference type="ARBA" id="ARBA00004574"/>
    </source>
</evidence>
<dbReference type="Pfam" id="PF15491">
    <property type="entry name" value="CTC1_2"/>
    <property type="match status" value="1"/>
</dbReference>
<comment type="subcellular location">
    <subcellularLocation>
        <location evidence="2">Chromosome</location>
        <location evidence="2">Telomere</location>
    </subcellularLocation>
    <subcellularLocation>
        <location evidence="1">Nucleus</location>
    </subcellularLocation>
</comment>
<keyword evidence="5" id="KW-0158">Chromosome</keyword>
<dbReference type="EMBL" id="CM007385">
    <property type="protein sequence ID" value="ONK69483.1"/>
    <property type="molecule type" value="Genomic_DNA"/>
</dbReference>
<dbReference type="GO" id="GO:0010833">
    <property type="term" value="P:telomere maintenance via telomere lengthening"/>
    <property type="evidence" value="ECO:0007669"/>
    <property type="project" value="TreeGrafter"/>
</dbReference>
<comment type="similarity">
    <text evidence="3">Belongs to the CTC1 family.</text>
</comment>
<dbReference type="Proteomes" id="UP000243459">
    <property type="component" value="Chromosome 5"/>
</dbReference>
<dbReference type="InterPro" id="IPR028262">
    <property type="entry name" value="CTC1_plant"/>
</dbReference>
<evidence type="ECO:0000256" key="4">
    <source>
        <dbReference type="ARBA" id="ARBA00016175"/>
    </source>
</evidence>
<evidence type="ECO:0000256" key="5">
    <source>
        <dbReference type="ARBA" id="ARBA00022454"/>
    </source>
</evidence>
<dbReference type="InterPro" id="IPR042617">
    <property type="entry name" value="CTC1-like"/>
</dbReference>
<evidence type="ECO:0000256" key="3">
    <source>
        <dbReference type="ARBA" id="ARBA00006332"/>
    </source>
</evidence>
<dbReference type="GO" id="GO:0003697">
    <property type="term" value="F:single-stranded DNA binding"/>
    <property type="evidence" value="ECO:0007669"/>
    <property type="project" value="TreeGrafter"/>
</dbReference>
<dbReference type="GO" id="GO:0042162">
    <property type="term" value="F:telomeric DNA binding"/>
    <property type="evidence" value="ECO:0007669"/>
    <property type="project" value="TreeGrafter"/>
</dbReference>
<dbReference type="PANTHER" id="PTHR14865">
    <property type="entry name" value="CST COMPLEX SUBUNIT CTC1"/>
    <property type="match status" value="1"/>
</dbReference>
<accession>A0A5P1EV91</accession>
<keyword evidence="7" id="KW-0238">DNA-binding</keyword>
<keyword evidence="11" id="KW-1185">Reference proteome</keyword>
<protein>
    <recommendedName>
        <fullName evidence="4">CST complex subunit CTC1</fullName>
    </recommendedName>
</protein>
<evidence type="ECO:0000256" key="7">
    <source>
        <dbReference type="ARBA" id="ARBA00023125"/>
    </source>
</evidence>
<keyword evidence="8" id="KW-0539">Nucleus</keyword>
<dbReference type="AlphaFoldDB" id="A0A5P1EV91"/>
<evidence type="ECO:0000313" key="11">
    <source>
        <dbReference type="Proteomes" id="UP000243459"/>
    </source>
</evidence>
<proteinExistence type="inferred from homology"/>
<evidence type="ECO:0000256" key="6">
    <source>
        <dbReference type="ARBA" id="ARBA00022895"/>
    </source>
</evidence>
<name>A0A5P1EV91_ASPOF</name>
<dbReference type="PANTHER" id="PTHR14865:SF2">
    <property type="entry name" value="CST COMPLEX SUBUNIT CTC1"/>
    <property type="match status" value="1"/>
</dbReference>
<keyword evidence="6" id="KW-0779">Telomere</keyword>
<gene>
    <name evidence="10" type="ORF">A4U43_C05F23420</name>
</gene>